<evidence type="ECO:0000256" key="1">
    <source>
        <dbReference type="ARBA" id="ARBA00051114"/>
    </source>
</evidence>
<comment type="catalytic activity">
    <reaction evidence="1">
        <text>3',3'-c-di-GMP + H2O = 5'-phosphoguanylyl(3'-&gt;5')guanosine + H(+)</text>
        <dbReference type="Rhea" id="RHEA:24902"/>
        <dbReference type="ChEBI" id="CHEBI:15377"/>
        <dbReference type="ChEBI" id="CHEBI:15378"/>
        <dbReference type="ChEBI" id="CHEBI:58754"/>
        <dbReference type="ChEBI" id="CHEBI:58805"/>
        <dbReference type="EC" id="3.1.4.52"/>
    </reaction>
    <physiologicalReaction direction="left-to-right" evidence="1">
        <dbReference type="Rhea" id="RHEA:24903"/>
    </physiologicalReaction>
</comment>
<name>A0AB39XBB2_9BRAD</name>
<dbReference type="InterPro" id="IPR000014">
    <property type="entry name" value="PAS"/>
</dbReference>
<dbReference type="CDD" id="cd00130">
    <property type="entry name" value="PAS"/>
    <property type="match status" value="2"/>
</dbReference>
<keyword evidence="2" id="KW-1133">Transmembrane helix</keyword>
<evidence type="ECO:0000256" key="2">
    <source>
        <dbReference type="SAM" id="Phobius"/>
    </source>
</evidence>
<dbReference type="InterPro" id="IPR052155">
    <property type="entry name" value="Biofilm_reg_signaling"/>
</dbReference>
<evidence type="ECO:0000259" key="4">
    <source>
        <dbReference type="PROSITE" id="PS50885"/>
    </source>
</evidence>
<dbReference type="Pfam" id="PF00563">
    <property type="entry name" value="EAL"/>
    <property type="match status" value="1"/>
</dbReference>
<dbReference type="CDD" id="cd01948">
    <property type="entry name" value="EAL"/>
    <property type="match status" value="1"/>
</dbReference>
<dbReference type="InterPro" id="IPR000160">
    <property type="entry name" value="GGDEF_dom"/>
</dbReference>
<dbReference type="CDD" id="cd01949">
    <property type="entry name" value="GGDEF"/>
    <property type="match status" value="1"/>
</dbReference>
<evidence type="ECO:0000259" key="5">
    <source>
        <dbReference type="PROSITE" id="PS50887"/>
    </source>
</evidence>
<dbReference type="InterPro" id="IPR029787">
    <property type="entry name" value="Nucleotide_cyclase"/>
</dbReference>
<dbReference type="SUPFAM" id="SSF55073">
    <property type="entry name" value="Nucleotide cyclase"/>
    <property type="match status" value="1"/>
</dbReference>
<dbReference type="Pfam" id="PF00672">
    <property type="entry name" value="HAMP"/>
    <property type="match status" value="1"/>
</dbReference>
<reference evidence="6" key="1">
    <citation type="submission" date="2024-08" db="EMBL/GenBank/DDBJ databases">
        <authorList>
            <person name="Chaddad Z."/>
            <person name="Lamrabet M."/>
            <person name="Bouhnik O."/>
            <person name="Alami S."/>
            <person name="Wipf D."/>
            <person name="Courty P.E."/>
            <person name="Missbah El Idrissi M."/>
        </authorList>
    </citation>
    <scope>NUCLEOTIDE SEQUENCE</scope>
    <source>
        <strain evidence="6">LLZ17</strain>
    </source>
</reference>
<dbReference type="Gene3D" id="6.10.340.10">
    <property type="match status" value="1"/>
</dbReference>
<feature type="domain" description="EAL" evidence="3">
    <location>
        <begin position="715"/>
        <end position="965"/>
    </location>
</feature>
<feature type="domain" description="GGDEF" evidence="5">
    <location>
        <begin position="573"/>
        <end position="706"/>
    </location>
</feature>
<dbReference type="GO" id="GO:0016020">
    <property type="term" value="C:membrane"/>
    <property type="evidence" value="ECO:0007669"/>
    <property type="project" value="InterPro"/>
</dbReference>
<sequence length="982" mass="106556">MSPFVDSVPRQLKPVLETFRSIIARLPRLVARGSIRTAIFMFCLAMSAIAAALGGYATLGIRHAGDLVAKTFDESLMSINYARAAGADFAAMRVASAQRLLTKDPTVHARLDAEIDELAKSLSEDVTIAAERSQSARAAKAAAKVQEAAKAWVALHRPQFQTSADEAGNVKASGREINGVDRYSNTVNQQIELLVNYTAGDGFLFRQRALAAINRDLQLNVAGLTIALVLSGLFSWLLARRIIGPVAIASKAARSIADGDLNTSIPEGSGDELGTLLTAMGRMRDNIKAMVDREVAQRRSAQARLSDALEHSREGVVLLDQNGEIALANSRASEFIRCSPQLVHPLRTAGAPGAQPSTELMLQEDANEFAGVESEAQLPDGTWLRVSCSPTQEGGVILVYSDISGLKQQKAELHATNLRLDAALTHMSQGLCLYDGEGRLQVVNRRFCEIFDISPELVLPGMSFDDVLRLSVAAGNHGSQTVADLRAESEELLARGKDGSYLQQLSGNRVVSIAHRSTSDGSWLISCEDVTEQQRAQSQIAFMARHDALTGLPNRSLFAERIEQAVAEAGRGAGFAVFCIDLDNFKQVNDTLGHPVGDALLCAVAARLSACVREGDTVARLGGDEFALIQSEVRNADEAEHLARRVVEHVGAPYELNGHRVIVGCSAGISLAPDDGTTREKLLKNADMALYRSKMDGRGTWRFFEPAMDASLQSRRALEIDLREAMDRDEFDLFYQPIYDLRMDRISGFEALLRWRHPERGLVPPDQFIPVAEEIGLIASLGEWVLNRACEQAASWPNELKIAVNVSAAQFRDPRLAAVIAKALELSALAPHRLELEITESVLLGNSAETIATLHELKARGLRIALDDFGTGYSSLSYLRSFPFDKLKIDQSFVRDATATKGSKLIVRAITSLGKSLGMTTTAEGVETIEQLNQMKAEGCNEAQGYLFSRPVPATELASTILSLRNGLKSLNRSDWSSAIAS</sequence>
<dbReference type="PROSITE" id="PS50883">
    <property type="entry name" value="EAL"/>
    <property type="match status" value="1"/>
</dbReference>
<organism evidence="6">
    <name type="scientific">Bradyrhizobium sp. LLZ17</name>
    <dbReference type="NCBI Taxonomy" id="3239388"/>
    <lineage>
        <taxon>Bacteria</taxon>
        <taxon>Pseudomonadati</taxon>
        <taxon>Pseudomonadota</taxon>
        <taxon>Alphaproteobacteria</taxon>
        <taxon>Hyphomicrobiales</taxon>
        <taxon>Nitrobacteraceae</taxon>
        <taxon>Bradyrhizobium</taxon>
    </lineage>
</organism>
<dbReference type="SMART" id="SM00052">
    <property type="entry name" value="EAL"/>
    <property type="match status" value="1"/>
</dbReference>
<dbReference type="Pfam" id="PF13188">
    <property type="entry name" value="PAS_8"/>
    <property type="match status" value="1"/>
</dbReference>
<dbReference type="SMART" id="SM00091">
    <property type="entry name" value="PAS"/>
    <property type="match status" value="2"/>
</dbReference>
<dbReference type="InterPro" id="IPR035965">
    <property type="entry name" value="PAS-like_dom_sf"/>
</dbReference>
<feature type="transmembrane region" description="Helical" evidence="2">
    <location>
        <begin position="38"/>
        <end position="59"/>
    </location>
</feature>
<gene>
    <name evidence="6" type="ORF">AB8Z38_20960</name>
</gene>
<dbReference type="InterPro" id="IPR003660">
    <property type="entry name" value="HAMP_dom"/>
</dbReference>
<dbReference type="SUPFAM" id="SSF141868">
    <property type="entry name" value="EAL domain-like"/>
    <property type="match status" value="1"/>
</dbReference>
<dbReference type="CDD" id="cd06225">
    <property type="entry name" value="HAMP"/>
    <property type="match status" value="1"/>
</dbReference>
<dbReference type="PANTHER" id="PTHR44757:SF2">
    <property type="entry name" value="BIOFILM ARCHITECTURE MAINTENANCE PROTEIN MBAA"/>
    <property type="match status" value="1"/>
</dbReference>
<dbReference type="Pfam" id="PF00990">
    <property type="entry name" value="GGDEF"/>
    <property type="match status" value="1"/>
</dbReference>
<dbReference type="AlphaFoldDB" id="A0AB39XBB2"/>
<evidence type="ECO:0000259" key="3">
    <source>
        <dbReference type="PROSITE" id="PS50883"/>
    </source>
</evidence>
<feature type="transmembrane region" description="Helical" evidence="2">
    <location>
        <begin position="217"/>
        <end position="239"/>
    </location>
</feature>
<evidence type="ECO:0000313" key="6">
    <source>
        <dbReference type="EMBL" id="XDV55280.1"/>
    </source>
</evidence>
<proteinExistence type="predicted"/>
<dbReference type="FunFam" id="3.30.70.270:FF:000001">
    <property type="entry name" value="Diguanylate cyclase domain protein"/>
    <property type="match status" value="1"/>
</dbReference>
<dbReference type="NCBIfam" id="TIGR00254">
    <property type="entry name" value="GGDEF"/>
    <property type="match status" value="1"/>
</dbReference>
<keyword evidence="2" id="KW-0812">Transmembrane</keyword>
<dbReference type="PROSITE" id="PS50887">
    <property type="entry name" value="GGDEF"/>
    <property type="match status" value="1"/>
</dbReference>
<dbReference type="Gene3D" id="3.30.70.270">
    <property type="match status" value="1"/>
</dbReference>
<dbReference type="InterPro" id="IPR043128">
    <property type="entry name" value="Rev_trsase/Diguanyl_cyclase"/>
</dbReference>
<dbReference type="InterPro" id="IPR024478">
    <property type="entry name" value="HlyB_4HB_MCP"/>
</dbReference>
<dbReference type="SUPFAM" id="SSF55785">
    <property type="entry name" value="PYP-like sensor domain (PAS domain)"/>
    <property type="match status" value="2"/>
</dbReference>
<accession>A0AB39XBB2</accession>
<dbReference type="SMART" id="SM00267">
    <property type="entry name" value="GGDEF"/>
    <property type="match status" value="1"/>
</dbReference>
<dbReference type="PROSITE" id="PS50885">
    <property type="entry name" value="HAMP"/>
    <property type="match status" value="1"/>
</dbReference>
<dbReference type="GO" id="GO:0071732">
    <property type="term" value="P:cellular response to nitric oxide"/>
    <property type="evidence" value="ECO:0007669"/>
    <property type="project" value="UniProtKB-ARBA"/>
</dbReference>
<dbReference type="FunFam" id="3.20.20.450:FF:000001">
    <property type="entry name" value="Cyclic di-GMP phosphodiesterase yahA"/>
    <property type="match status" value="1"/>
</dbReference>
<dbReference type="Pfam" id="PF12860">
    <property type="entry name" value="PAS_7"/>
    <property type="match status" value="1"/>
</dbReference>
<dbReference type="InterPro" id="IPR035919">
    <property type="entry name" value="EAL_sf"/>
</dbReference>
<dbReference type="SUPFAM" id="SSF158472">
    <property type="entry name" value="HAMP domain-like"/>
    <property type="match status" value="1"/>
</dbReference>
<dbReference type="Gene3D" id="3.30.450.20">
    <property type="entry name" value="PAS domain"/>
    <property type="match status" value="2"/>
</dbReference>
<protein>
    <submittedName>
        <fullName evidence="6">EAL domain-containing protein</fullName>
    </submittedName>
</protein>
<feature type="domain" description="HAMP" evidence="4">
    <location>
        <begin position="240"/>
        <end position="292"/>
    </location>
</feature>
<keyword evidence="2" id="KW-0472">Membrane</keyword>
<dbReference type="RefSeq" id="WP_369719734.1">
    <property type="nucleotide sequence ID" value="NZ_CP165734.1"/>
</dbReference>
<dbReference type="InterPro" id="IPR001633">
    <property type="entry name" value="EAL_dom"/>
</dbReference>
<dbReference type="Pfam" id="PF12729">
    <property type="entry name" value="4HB_MCP_1"/>
    <property type="match status" value="1"/>
</dbReference>
<dbReference type="Gene3D" id="3.20.20.450">
    <property type="entry name" value="EAL domain"/>
    <property type="match status" value="1"/>
</dbReference>
<dbReference type="EMBL" id="CP165734">
    <property type="protein sequence ID" value="XDV55280.1"/>
    <property type="molecule type" value="Genomic_DNA"/>
</dbReference>
<dbReference type="PANTHER" id="PTHR44757">
    <property type="entry name" value="DIGUANYLATE CYCLASE DGCP"/>
    <property type="match status" value="1"/>
</dbReference>
<dbReference type="SMART" id="SM00304">
    <property type="entry name" value="HAMP"/>
    <property type="match status" value="1"/>
</dbReference>
<dbReference type="GO" id="GO:0007165">
    <property type="term" value="P:signal transduction"/>
    <property type="evidence" value="ECO:0007669"/>
    <property type="project" value="InterPro"/>
</dbReference>
<dbReference type="GO" id="GO:0071111">
    <property type="term" value="F:cyclic-guanylate-specific phosphodiesterase activity"/>
    <property type="evidence" value="ECO:0007669"/>
    <property type="project" value="UniProtKB-EC"/>
</dbReference>